<evidence type="ECO:0000313" key="2">
    <source>
        <dbReference type="Proteomes" id="UP000198870"/>
    </source>
</evidence>
<dbReference type="PROSITE" id="PS51257">
    <property type="entry name" value="PROKAR_LIPOPROTEIN"/>
    <property type="match status" value="1"/>
</dbReference>
<dbReference type="EMBL" id="FMUX01000012">
    <property type="protein sequence ID" value="SCY56816.1"/>
    <property type="molecule type" value="Genomic_DNA"/>
</dbReference>
<dbReference type="RefSeq" id="WP_092211824.1">
    <property type="nucleotide sequence ID" value="NZ_FMUX01000012.1"/>
</dbReference>
<keyword evidence="2" id="KW-1185">Reference proteome</keyword>
<sequence>MKKIMPLTFGLLFLIFLTFGCSSNKGPSENEIEKTLAVHMPAFINIASFKIEASQDVGTEVDPLYQTRFRASLQINADTFLEQRDEGNVLFVLPVKKKGENIEVYGRAESKLYAGSWQNSLKLDGSPLRNIGVPLSMFNSPNIIIKGSPEEKEYKAEQQRLAEERIQAEKKRFDRRQKAVHSAFSDGSILKGEASSRKDNWPFILTIKSFDASDGKWAGEMKWITLNAVHKVEGTIIGTMIRFKETDFIKKGNAIIGCVYNLDMDDNEIRLTGTWECNQKGNVWINMR</sequence>
<evidence type="ECO:0000313" key="1">
    <source>
        <dbReference type="EMBL" id="SCY56816.1"/>
    </source>
</evidence>
<organism evidence="1 2">
    <name type="scientific">Desulfoluna spongiiphila</name>
    <dbReference type="NCBI Taxonomy" id="419481"/>
    <lineage>
        <taxon>Bacteria</taxon>
        <taxon>Pseudomonadati</taxon>
        <taxon>Thermodesulfobacteriota</taxon>
        <taxon>Desulfobacteria</taxon>
        <taxon>Desulfobacterales</taxon>
        <taxon>Desulfolunaceae</taxon>
        <taxon>Desulfoluna</taxon>
    </lineage>
</organism>
<evidence type="ECO:0008006" key="3">
    <source>
        <dbReference type="Google" id="ProtNLM"/>
    </source>
</evidence>
<dbReference type="STRING" id="419481.SAMN05216233_1123"/>
<proteinExistence type="predicted"/>
<name>A0A1G5GZ55_9BACT</name>
<reference evidence="1 2" key="1">
    <citation type="submission" date="2016-10" db="EMBL/GenBank/DDBJ databases">
        <authorList>
            <person name="de Groot N.N."/>
        </authorList>
    </citation>
    <scope>NUCLEOTIDE SEQUENCE [LARGE SCALE GENOMIC DNA]</scope>
    <source>
        <strain evidence="1 2">AA1</strain>
    </source>
</reference>
<accession>A0A1G5GZ55</accession>
<dbReference type="AlphaFoldDB" id="A0A1G5GZ55"/>
<protein>
    <recommendedName>
        <fullName evidence="3">Lipoprotein</fullName>
    </recommendedName>
</protein>
<gene>
    <name evidence="1" type="ORF">SAMN05216233_1123</name>
</gene>
<dbReference type="Proteomes" id="UP000198870">
    <property type="component" value="Unassembled WGS sequence"/>
</dbReference>